<keyword evidence="2" id="KW-0507">mRNA processing</keyword>
<dbReference type="GO" id="GO:0071006">
    <property type="term" value="C:U2-type catalytic step 1 spliceosome"/>
    <property type="evidence" value="ECO:0007669"/>
    <property type="project" value="TreeGrafter"/>
</dbReference>
<name>A0A061R718_9CHLO</name>
<keyword evidence="6" id="KW-0508">mRNA splicing</keyword>
<sequence length="300" mass="33147">MGERKVLNKYYPPDFDPAKIPRGRKPKDQQMKVRMMLPMSIRCNTCGVFMYKGTKFNSRKEDALGETYLGIQIFRFYFRCSKCSAEITMKTDPKNSDYALEHGATRNYEPWREKDQQIADAVAAREAEEMGNAMKALENRTVDSRREMDIMSALDEMKALNARHATVDTEAALAALKRSAQEEEMQLLDEDESAVRALLEQRANYVKRIEEEEEGAAAAMTPAEPSGEEQRRAEGGSKAPGETKPGNFGVSARGVKVVVQPKRKAEAAPGGAGEKRPKQAEEPAGSGQKAGEGPGHGSLL</sequence>
<evidence type="ECO:0000256" key="6">
    <source>
        <dbReference type="ARBA" id="ARBA00023187"/>
    </source>
</evidence>
<evidence type="ECO:0000256" key="3">
    <source>
        <dbReference type="ARBA" id="ARBA00022723"/>
    </source>
</evidence>
<proteinExistence type="inferred from homology"/>
<evidence type="ECO:0000256" key="2">
    <source>
        <dbReference type="ARBA" id="ARBA00022664"/>
    </source>
</evidence>
<reference evidence="9" key="1">
    <citation type="submission" date="2014-05" db="EMBL/GenBank/DDBJ databases">
        <title>The transcriptome of the halophilic microalga Tetraselmis sp. GSL018 isolated from the Great Salt Lake, Utah.</title>
        <authorList>
            <person name="Jinkerson R.E."/>
            <person name="D'Adamo S."/>
            <person name="Posewitz M.C."/>
        </authorList>
    </citation>
    <scope>NUCLEOTIDE SEQUENCE</scope>
    <source>
        <strain evidence="9">GSL018</strain>
    </source>
</reference>
<dbReference type="Pfam" id="PF04502">
    <property type="entry name" value="Saf4_Yju2"/>
    <property type="match status" value="1"/>
</dbReference>
<comment type="subcellular location">
    <subcellularLocation>
        <location evidence="1">Nucleus</location>
    </subcellularLocation>
</comment>
<keyword evidence="7" id="KW-0539">Nucleus</keyword>
<keyword evidence="3" id="KW-0479">Metal-binding</keyword>
<feature type="region of interest" description="Disordered" evidence="8">
    <location>
        <begin position="213"/>
        <end position="300"/>
    </location>
</feature>
<dbReference type="PANTHER" id="PTHR12111:SF1">
    <property type="entry name" value="SPLICING FACTOR YJU2"/>
    <property type="match status" value="1"/>
</dbReference>
<keyword evidence="5" id="KW-0862">Zinc</keyword>
<evidence type="ECO:0000256" key="8">
    <source>
        <dbReference type="SAM" id="MobiDB-lite"/>
    </source>
</evidence>
<dbReference type="HAMAP" id="MF_03226">
    <property type="entry name" value="YJU2"/>
    <property type="match status" value="1"/>
</dbReference>
<dbReference type="InterPro" id="IPR007590">
    <property type="entry name" value="Saf4/Yju2"/>
</dbReference>
<dbReference type="InterPro" id="IPR043701">
    <property type="entry name" value="Yju2"/>
</dbReference>
<organism evidence="9">
    <name type="scientific">Tetraselmis sp. GSL018</name>
    <dbReference type="NCBI Taxonomy" id="582737"/>
    <lineage>
        <taxon>Eukaryota</taxon>
        <taxon>Viridiplantae</taxon>
        <taxon>Chlorophyta</taxon>
        <taxon>core chlorophytes</taxon>
        <taxon>Chlorodendrophyceae</taxon>
        <taxon>Chlorodendrales</taxon>
        <taxon>Chlorodendraceae</taxon>
        <taxon>Tetraselmis</taxon>
    </lineage>
</organism>
<dbReference type="GO" id="GO:0000398">
    <property type="term" value="P:mRNA splicing, via spliceosome"/>
    <property type="evidence" value="ECO:0007669"/>
    <property type="project" value="InterPro"/>
</dbReference>
<evidence type="ECO:0000256" key="4">
    <source>
        <dbReference type="ARBA" id="ARBA00022728"/>
    </source>
</evidence>
<accession>A0A061R718</accession>
<feature type="non-terminal residue" evidence="9">
    <location>
        <position position="300"/>
    </location>
</feature>
<evidence type="ECO:0000256" key="1">
    <source>
        <dbReference type="ARBA" id="ARBA00004123"/>
    </source>
</evidence>
<evidence type="ECO:0000256" key="5">
    <source>
        <dbReference type="ARBA" id="ARBA00022833"/>
    </source>
</evidence>
<feature type="compositionally biased region" description="Gly residues" evidence="8">
    <location>
        <begin position="288"/>
        <end position="300"/>
    </location>
</feature>
<protein>
    <submittedName>
        <fullName evidence="9">Coiled-coil domain-containing protein 94</fullName>
    </submittedName>
</protein>
<dbReference type="AlphaFoldDB" id="A0A061R718"/>
<dbReference type="EMBL" id="GBEZ01020093">
    <property type="protein sequence ID" value="JAC66544.1"/>
    <property type="molecule type" value="Transcribed_RNA"/>
</dbReference>
<dbReference type="PANTHER" id="PTHR12111">
    <property type="entry name" value="SPLICING FACTOR YJU2"/>
    <property type="match status" value="1"/>
</dbReference>
<evidence type="ECO:0000313" key="9">
    <source>
        <dbReference type="EMBL" id="JAC66544.1"/>
    </source>
</evidence>
<dbReference type="GO" id="GO:0046872">
    <property type="term" value="F:metal ion binding"/>
    <property type="evidence" value="ECO:0007669"/>
    <property type="project" value="UniProtKB-KW"/>
</dbReference>
<gene>
    <name evidence="9" type="ORF">TSPGSL018_13400</name>
</gene>
<keyword evidence="4" id="KW-0747">Spliceosome</keyword>
<evidence type="ECO:0000256" key="7">
    <source>
        <dbReference type="ARBA" id="ARBA00023242"/>
    </source>
</evidence>